<keyword evidence="6" id="KW-0645">Protease</keyword>
<dbReference type="GO" id="GO:0006508">
    <property type="term" value="P:proteolysis"/>
    <property type="evidence" value="ECO:0007669"/>
    <property type="project" value="InterPro"/>
</dbReference>
<dbReference type="PROSITE" id="PS00211">
    <property type="entry name" value="ABC_TRANSPORTER_1"/>
    <property type="match status" value="1"/>
</dbReference>
<accession>V2ZBW8</accession>
<dbReference type="PANTHER" id="PTHR24221:SF647">
    <property type="entry name" value="BLL6336 PROTEIN"/>
    <property type="match status" value="1"/>
</dbReference>
<evidence type="ECO:0000256" key="6">
    <source>
        <dbReference type="ARBA" id="ARBA00022807"/>
    </source>
</evidence>
<evidence type="ECO:0000256" key="4">
    <source>
        <dbReference type="ARBA" id="ARBA00022692"/>
    </source>
</evidence>
<dbReference type="Pfam" id="PF03412">
    <property type="entry name" value="Peptidase_C39"/>
    <property type="match status" value="1"/>
</dbReference>
<evidence type="ECO:0000256" key="10">
    <source>
        <dbReference type="SAM" id="MobiDB-lite"/>
    </source>
</evidence>
<dbReference type="InterPro" id="IPR017871">
    <property type="entry name" value="ABC_transporter-like_CS"/>
</dbReference>
<dbReference type="CDD" id="cd18588">
    <property type="entry name" value="ABC_6TM_CyaB_HlyB_like"/>
    <property type="match status" value="1"/>
</dbReference>
<dbReference type="InterPro" id="IPR036640">
    <property type="entry name" value="ABC1_TM_sf"/>
</dbReference>
<evidence type="ECO:0000256" key="3">
    <source>
        <dbReference type="ARBA" id="ARBA00022475"/>
    </source>
</evidence>
<feature type="transmembrane region" description="Helical" evidence="11">
    <location>
        <begin position="279"/>
        <end position="304"/>
    </location>
</feature>
<dbReference type="Pfam" id="PF00664">
    <property type="entry name" value="ABC_membrane"/>
    <property type="match status" value="1"/>
</dbReference>
<keyword evidence="16" id="KW-1185">Reference proteome</keyword>
<dbReference type="InterPro" id="IPR011527">
    <property type="entry name" value="ABC1_TM_dom"/>
</dbReference>
<keyword evidence="5" id="KW-0547">Nucleotide-binding</keyword>
<dbReference type="GO" id="GO:0030253">
    <property type="term" value="P:protein secretion by the type I secretion system"/>
    <property type="evidence" value="ECO:0007669"/>
    <property type="project" value="InterPro"/>
</dbReference>
<dbReference type="GO" id="GO:0034040">
    <property type="term" value="F:ATPase-coupled lipid transmembrane transporter activity"/>
    <property type="evidence" value="ECO:0007669"/>
    <property type="project" value="TreeGrafter"/>
</dbReference>
<dbReference type="Pfam" id="PF00005">
    <property type="entry name" value="ABC_tran"/>
    <property type="match status" value="1"/>
</dbReference>
<name>V2ZBW8_9FIRM</name>
<dbReference type="EMBL" id="ACIL03000004">
    <property type="protein sequence ID" value="ESL04430.1"/>
    <property type="molecule type" value="Genomic_DNA"/>
</dbReference>
<keyword evidence="7 15" id="KW-0067">ATP-binding</keyword>
<dbReference type="InterPro" id="IPR039421">
    <property type="entry name" value="Type_1_exporter"/>
</dbReference>
<keyword evidence="4 11" id="KW-0812">Transmembrane</keyword>
<reference evidence="15 16" key="1">
    <citation type="submission" date="2013-06" db="EMBL/GenBank/DDBJ databases">
        <authorList>
            <person name="Weinstock G."/>
            <person name="Sodergren E."/>
            <person name="Clifton S."/>
            <person name="Fulton L."/>
            <person name="Fulton B."/>
            <person name="Courtney L."/>
            <person name="Fronick C."/>
            <person name="Harrison M."/>
            <person name="Strong C."/>
            <person name="Farmer C."/>
            <person name="Delahaunty K."/>
            <person name="Markovic C."/>
            <person name="Hall O."/>
            <person name="Minx P."/>
            <person name="Tomlinson C."/>
            <person name="Mitreva M."/>
            <person name="Nelson J."/>
            <person name="Hou S."/>
            <person name="Wollam A."/>
            <person name="Pepin K.H."/>
            <person name="Johnson M."/>
            <person name="Bhonagiri V."/>
            <person name="Nash W.E."/>
            <person name="Warren W."/>
            <person name="Chinwalla A."/>
            <person name="Mardis E.R."/>
            <person name="Wilson R.K."/>
        </authorList>
    </citation>
    <scope>NUCLEOTIDE SEQUENCE [LARGE SCALE GENOMIC DNA]</scope>
    <source>
        <strain evidence="15 16">ATCC 51271</strain>
    </source>
</reference>
<evidence type="ECO:0000256" key="2">
    <source>
        <dbReference type="ARBA" id="ARBA00022448"/>
    </source>
</evidence>
<dbReference type="NCBIfam" id="TIGR01846">
    <property type="entry name" value="type_I_sec_HlyB"/>
    <property type="match status" value="1"/>
</dbReference>
<keyword evidence="9 11" id="KW-0472">Membrane</keyword>
<keyword evidence="3" id="KW-1003">Cell membrane</keyword>
<dbReference type="Gene3D" id="3.40.50.300">
    <property type="entry name" value="P-loop containing nucleotide triphosphate hydrolases"/>
    <property type="match status" value="1"/>
</dbReference>
<dbReference type="CDD" id="cd02417">
    <property type="entry name" value="Peptidase_C39_likeA"/>
    <property type="match status" value="1"/>
</dbReference>
<keyword evidence="6" id="KW-0788">Thiol protease</keyword>
<dbReference type="GO" id="GO:0140359">
    <property type="term" value="F:ABC-type transporter activity"/>
    <property type="evidence" value="ECO:0007669"/>
    <property type="project" value="InterPro"/>
</dbReference>
<dbReference type="InterPro" id="IPR005074">
    <property type="entry name" value="Peptidase_C39"/>
</dbReference>
<dbReference type="GO" id="GO:0016887">
    <property type="term" value="F:ATP hydrolysis activity"/>
    <property type="evidence" value="ECO:0007669"/>
    <property type="project" value="InterPro"/>
</dbReference>
<evidence type="ECO:0000259" key="12">
    <source>
        <dbReference type="PROSITE" id="PS50893"/>
    </source>
</evidence>
<comment type="caution">
    <text evidence="15">The sequence shown here is derived from an EMBL/GenBank/DDBJ whole genome shotgun (WGS) entry which is preliminary data.</text>
</comment>
<dbReference type="InterPro" id="IPR010132">
    <property type="entry name" value="ATPase_T1SS_HlyB"/>
</dbReference>
<dbReference type="OrthoDB" id="9762778at2"/>
<dbReference type="Gene3D" id="3.90.70.10">
    <property type="entry name" value="Cysteine proteinases"/>
    <property type="match status" value="1"/>
</dbReference>
<sequence length="727" mass="80923">MSDLTEEKKEPIQVRDEENEKTVNTDSGLYCFVSIARFYGINADPEQIKHALAIGQEGMGELDILRAAKEIGLKAKAAGVRFNNLYKLSLPAVAETNDGEFIILAKIEGEKVLVLFPGESAPKILEEKAFRQIWNGRIILFVRRSLKQAGQTFGIKWFIPAIIKYKKPLIEVLIAAFTLQLLGLLSPVITQVVIDKVLIHHGVTTLDVLAIGLLIIALFETVMGMARSYIFTHTTSRIDVTLGAKLFRHLFALPLRYFEVRRVGDTIARVRELENIRQFLTGAPLTSVLDVMFMIVYITVMFFYSPILTWVTLASLPVFVALSVFITPVFRHRLEEKFSCGAESQSYLVEAVTGVQTIKSFALESEVQKKWEGLLADYIKAGFKISVLSGNAGAIGQLIQKITDLAILWFGAHLVMDGNISVGQLIAFRMLSGRVSGPVLRLVQMWQDFQQTGISVKRLGDIFNTKPEPVIDASKTRLPSINGDIRFEKVRFRYRPDSPEVICDMSFGIKPGTVVGIVGRSGSGKSTISKLIQRLYIPEAGKILIDGTDISLTDPVWLRGQIGVVLQENFLFNATIRENIAIHNPTADMEDIIRVCKVAGAHDFILELTEGYDTVVGEKGTGLSGGQKQRIAIARALLNNPRILIFDEATSALDYESESIIQKNLKMICKGRTVIIIAHRLSTLKDADKIMAVDRGRLIEYGGQEELLKKKGLYYYLHSQQERGNAC</sequence>
<dbReference type="Proteomes" id="UP000018227">
    <property type="component" value="Unassembled WGS sequence"/>
</dbReference>
<dbReference type="GO" id="GO:0030256">
    <property type="term" value="C:type I protein secretion system complex"/>
    <property type="evidence" value="ECO:0007669"/>
    <property type="project" value="InterPro"/>
</dbReference>
<feature type="transmembrane region" description="Helical" evidence="11">
    <location>
        <begin position="172"/>
        <end position="193"/>
    </location>
</feature>
<proteinExistence type="predicted"/>
<gene>
    <name evidence="15" type="ORF">GCWU0000282_000401</name>
</gene>
<dbReference type="InterPro" id="IPR003439">
    <property type="entry name" value="ABC_transporter-like_ATP-bd"/>
</dbReference>
<evidence type="ECO:0000259" key="13">
    <source>
        <dbReference type="PROSITE" id="PS50929"/>
    </source>
</evidence>
<dbReference type="eggNOG" id="COG2274">
    <property type="taxonomic scope" value="Bacteria"/>
</dbReference>
<dbReference type="SMART" id="SM00382">
    <property type="entry name" value="AAA"/>
    <property type="match status" value="1"/>
</dbReference>
<dbReference type="Gene3D" id="1.20.1560.10">
    <property type="entry name" value="ABC transporter type 1, transmembrane domain"/>
    <property type="match status" value="1"/>
</dbReference>
<evidence type="ECO:0000313" key="16">
    <source>
        <dbReference type="Proteomes" id="UP000018227"/>
    </source>
</evidence>
<keyword evidence="2" id="KW-0813">Transport</keyword>
<dbReference type="InterPro" id="IPR027417">
    <property type="entry name" value="P-loop_NTPase"/>
</dbReference>
<evidence type="ECO:0000259" key="14">
    <source>
        <dbReference type="PROSITE" id="PS50990"/>
    </source>
</evidence>
<dbReference type="SUPFAM" id="SSF90123">
    <property type="entry name" value="ABC transporter transmembrane region"/>
    <property type="match status" value="1"/>
</dbReference>
<evidence type="ECO:0000256" key="9">
    <source>
        <dbReference type="ARBA" id="ARBA00023136"/>
    </source>
</evidence>
<evidence type="ECO:0000256" key="1">
    <source>
        <dbReference type="ARBA" id="ARBA00004651"/>
    </source>
</evidence>
<feature type="domain" description="ABC transmembrane type-1" evidence="13">
    <location>
        <begin position="172"/>
        <end position="451"/>
    </location>
</feature>
<feature type="domain" description="ABC transporter" evidence="12">
    <location>
        <begin position="485"/>
        <end position="720"/>
    </location>
</feature>
<dbReference type="InterPro" id="IPR003593">
    <property type="entry name" value="AAA+_ATPase"/>
</dbReference>
<dbReference type="PANTHER" id="PTHR24221">
    <property type="entry name" value="ATP-BINDING CASSETTE SUB-FAMILY B"/>
    <property type="match status" value="1"/>
</dbReference>
<feature type="domain" description="Peptidase C39" evidence="14">
    <location>
        <begin position="18"/>
        <end position="141"/>
    </location>
</feature>
<evidence type="ECO:0000256" key="8">
    <source>
        <dbReference type="ARBA" id="ARBA00022989"/>
    </source>
</evidence>
<keyword evidence="6" id="KW-0378">Hydrolase</keyword>
<organism evidence="15 16">
    <name type="scientific">Catonella morbi ATCC 51271</name>
    <dbReference type="NCBI Taxonomy" id="592026"/>
    <lineage>
        <taxon>Bacteria</taxon>
        <taxon>Bacillati</taxon>
        <taxon>Bacillota</taxon>
        <taxon>Clostridia</taxon>
        <taxon>Lachnospirales</taxon>
        <taxon>Lachnospiraceae</taxon>
        <taxon>Catonella</taxon>
    </lineage>
</organism>
<dbReference type="PROSITE" id="PS50929">
    <property type="entry name" value="ABC_TM1F"/>
    <property type="match status" value="1"/>
</dbReference>
<dbReference type="InterPro" id="IPR039395">
    <property type="entry name" value="Peptidase_C39-like_A"/>
</dbReference>
<evidence type="ECO:0000256" key="7">
    <source>
        <dbReference type="ARBA" id="ARBA00022840"/>
    </source>
</evidence>
<protein>
    <submittedName>
        <fullName evidence="15">Toxin RTX-I translocation ATP-binding protein</fullName>
    </submittedName>
</protein>
<dbReference type="STRING" id="592026.GCWU0000282_000401"/>
<evidence type="ECO:0000313" key="15">
    <source>
        <dbReference type="EMBL" id="ESL04430.1"/>
    </source>
</evidence>
<dbReference type="PROSITE" id="PS50893">
    <property type="entry name" value="ABC_TRANSPORTER_2"/>
    <property type="match status" value="1"/>
</dbReference>
<feature type="transmembrane region" description="Helical" evidence="11">
    <location>
        <begin position="310"/>
        <end position="330"/>
    </location>
</feature>
<dbReference type="RefSeq" id="WP_023353304.1">
    <property type="nucleotide sequence ID" value="NZ_KI535366.1"/>
</dbReference>
<dbReference type="SUPFAM" id="SSF52540">
    <property type="entry name" value="P-loop containing nucleoside triphosphate hydrolases"/>
    <property type="match status" value="1"/>
</dbReference>
<dbReference type="FunFam" id="3.40.50.300:FF:000299">
    <property type="entry name" value="ABC transporter ATP-binding protein/permease"/>
    <property type="match status" value="1"/>
</dbReference>
<dbReference type="GO" id="GO:0005524">
    <property type="term" value="F:ATP binding"/>
    <property type="evidence" value="ECO:0007669"/>
    <property type="project" value="UniProtKB-KW"/>
</dbReference>
<dbReference type="AlphaFoldDB" id="V2ZBW8"/>
<dbReference type="PROSITE" id="PS50990">
    <property type="entry name" value="PEPTIDASE_C39"/>
    <property type="match status" value="1"/>
</dbReference>
<comment type="subcellular location">
    <subcellularLocation>
        <location evidence="1">Cell membrane</location>
        <topology evidence="1">Multi-pass membrane protein</topology>
    </subcellularLocation>
</comment>
<dbReference type="GO" id="GO:0005886">
    <property type="term" value="C:plasma membrane"/>
    <property type="evidence" value="ECO:0007669"/>
    <property type="project" value="UniProtKB-SubCell"/>
</dbReference>
<evidence type="ECO:0000256" key="5">
    <source>
        <dbReference type="ARBA" id="ARBA00022741"/>
    </source>
</evidence>
<evidence type="ECO:0000256" key="11">
    <source>
        <dbReference type="SAM" id="Phobius"/>
    </source>
</evidence>
<dbReference type="GO" id="GO:0008234">
    <property type="term" value="F:cysteine-type peptidase activity"/>
    <property type="evidence" value="ECO:0007669"/>
    <property type="project" value="UniProtKB-KW"/>
</dbReference>
<keyword evidence="8 11" id="KW-1133">Transmembrane helix</keyword>
<feature type="region of interest" description="Disordered" evidence="10">
    <location>
        <begin position="1"/>
        <end position="20"/>
    </location>
</feature>
<dbReference type="HOGENOM" id="CLU_000604_95_4_9"/>